<protein>
    <recommendedName>
        <fullName evidence="1">Methyltransferase small domain-containing protein</fullName>
    </recommendedName>
</protein>
<dbReference type="AlphaFoldDB" id="A0A089L455"/>
<dbReference type="CDD" id="cd02440">
    <property type="entry name" value="AdoMet_MTases"/>
    <property type="match status" value="1"/>
</dbReference>
<dbReference type="GO" id="GO:0008168">
    <property type="term" value="F:methyltransferase activity"/>
    <property type="evidence" value="ECO:0007669"/>
    <property type="project" value="InterPro"/>
</dbReference>
<dbReference type="PANTHER" id="PTHR47739:SF1">
    <property type="entry name" value="TRNA1(VAL) (ADENINE(37)-N6)-METHYLTRANSFERASE"/>
    <property type="match status" value="1"/>
</dbReference>
<evidence type="ECO:0000313" key="2">
    <source>
        <dbReference type="EMBL" id="AIQ55557.1"/>
    </source>
</evidence>
<evidence type="ECO:0000313" key="3">
    <source>
        <dbReference type="Proteomes" id="UP000029518"/>
    </source>
</evidence>
<dbReference type="SUPFAM" id="SSF53335">
    <property type="entry name" value="S-adenosyl-L-methionine-dependent methyltransferases"/>
    <property type="match status" value="1"/>
</dbReference>
<dbReference type="OrthoDB" id="9777257at2"/>
<dbReference type="InterPro" id="IPR007848">
    <property type="entry name" value="Small_mtfrase_dom"/>
</dbReference>
<keyword evidence="3" id="KW-1185">Reference proteome</keyword>
<dbReference type="RefSeq" id="WP_042209905.1">
    <property type="nucleotide sequence ID" value="NZ_CP009285.1"/>
</dbReference>
<proteinExistence type="predicted"/>
<dbReference type="Pfam" id="PF05175">
    <property type="entry name" value="MTS"/>
    <property type="match status" value="1"/>
</dbReference>
<feature type="domain" description="Methyltransferase small" evidence="1">
    <location>
        <begin position="42"/>
        <end position="134"/>
    </location>
</feature>
<dbReference type="InterPro" id="IPR029063">
    <property type="entry name" value="SAM-dependent_MTases_sf"/>
</dbReference>
<gene>
    <name evidence="2" type="ORF">PBOR_00120</name>
</gene>
<dbReference type="Proteomes" id="UP000029518">
    <property type="component" value="Chromosome"/>
</dbReference>
<dbReference type="InterPro" id="IPR050210">
    <property type="entry name" value="tRNA_Adenine-N(6)_MTase"/>
</dbReference>
<accession>A0A089L455</accession>
<reference evidence="2" key="1">
    <citation type="submission" date="2014-08" db="EMBL/GenBank/DDBJ databases">
        <title>Comparative genomics of the Paenibacillus odorifer group.</title>
        <authorList>
            <person name="den Bakker H.C."/>
            <person name="Tsai Y.-C.Y.-C."/>
            <person name="Martin N."/>
            <person name="Korlach J."/>
            <person name="Wiedmann M."/>
        </authorList>
    </citation>
    <scope>NUCLEOTIDE SEQUENCE [LARGE SCALE GENOMIC DNA]</scope>
    <source>
        <strain evidence="2">DSM 13188</strain>
    </source>
</reference>
<dbReference type="EMBL" id="CP009285">
    <property type="protein sequence ID" value="AIQ55557.1"/>
    <property type="molecule type" value="Genomic_DNA"/>
</dbReference>
<dbReference type="PANTHER" id="PTHR47739">
    <property type="entry name" value="TRNA1(VAL) (ADENINE(37)-N6)-METHYLTRANSFERASE"/>
    <property type="match status" value="1"/>
</dbReference>
<dbReference type="KEGG" id="pbd:PBOR_00120"/>
<name>A0A089L455_PAEBO</name>
<dbReference type="Gene3D" id="3.40.50.150">
    <property type="entry name" value="Vaccinia Virus protein VP39"/>
    <property type="match status" value="1"/>
</dbReference>
<organism evidence="2 3">
    <name type="scientific">Paenibacillus borealis</name>
    <dbReference type="NCBI Taxonomy" id="160799"/>
    <lineage>
        <taxon>Bacteria</taxon>
        <taxon>Bacillati</taxon>
        <taxon>Bacillota</taxon>
        <taxon>Bacilli</taxon>
        <taxon>Bacillales</taxon>
        <taxon>Paenibacillaceae</taxon>
        <taxon>Paenibacillus</taxon>
    </lineage>
</organism>
<evidence type="ECO:0000259" key="1">
    <source>
        <dbReference type="Pfam" id="PF05175"/>
    </source>
</evidence>
<sequence>MTNSFNDIPVSLHPAERIDDLLTHDLRIIQSDEVFSFSMDAVLLARFAGIPPRGRVLDLCTGNGVIPMLLTTRTKASIEGIEIQPRLADMARRSVALNGLTERVLIHEGDLRELHNTAGYGVYDAITVNPPYMPLNGSDLKLNSHQAMARHEIGCTLEEVIQACVRLVRTGGKVSMVHKPQRLVDIISLMRKHRLEPKLIRFVHPRAHLEANMVLIEAARDGKPEVRLQPPLIVYNEDNQYCPEIMDIYYGNKEDISQ</sequence>
<dbReference type="HOGENOM" id="CLU_061983_3_0_9"/>